<proteinExistence type="predicted"/>
<evidence type="ECO:0000313" key="2">
    <source>
        <dbReference type="EMBL" id="KAF7678677.1"/>
    </source>
</evidence>
<organism evidence="2 3">
    <name type="scientific">Alternaria burnsii</name>
    <dbReference type="NCBI Taxonomy" id="1187904"/>
    <lineage>
        <taxon>Eukaryota</taxon>
        <taxon>Fungi</taxon>
        <taxon>Dikarya</taxon>
        <taxon>Ascomycota</taxon>
        <taxon>Pezizomycotina</taxon>
        <taxon>Dothideomycetes</taxon>
        <taxon>Pleosporomycetidae</taxon>
        <taxon>Pleosporales</taxon>
        <taxon>Pleosporineae</taxon>
        <taxon>Pleosporaceae</taxon>
        <taxon>Alternaria</taxon>
        <taxon>Alternaria sect. Alternaria</taxon>
    </lineage>
</organism>
<dbReference type="AlphaFoldDB" id="A0A8H7BBS6"/>
<dbReference type="GeneID" id="62202283"/>
<feature type="transmembrane region" description="Helical" evidence="1">
    <location>
        <begin position="126"/>
        <end position="146"/>
    </location>
</feature>
<reference evidence="2" key="2">
    <citation type="submission" date="2020-08" db="EMBL/GenBank/DDBJ databases">
        <title>Draft Genome Sequence of Cumin Blight Pathogen Alternaria burnsii.</title>
        <authorList>
            <person name="Feng Z."/>
        </authorList>
    </citation>
    <scope>NUCLEOTIDE SEQUENCE</scope>
    <source>
        <strain evidence="2">CBS107.38</strain>
    </source>
</reference>
<accession>A0A8H7BBS6</accession>
<dbReference type="EMBL" id="JAAABM010000004">
    <property type="protein sequence ID" value="KAF7678677.1"/>
    <property type="molecule type" value="Genomic_DNA"/>
</dbReference>
<sequence>MYWLPSDETGKISLNELQLDIVGFLAILGEGSVLANAQVSTLSKWIFLPRLIPAPQALMRPTRPTQLEPFSGWVTGIVSGNHRDNINHIGNIVCDANNLAPFSVRVVKIERKDDLQPLKAKTFGPLTVVILIGFALSALLLALSIWQDDGMSVVATVLLSLLSSLIGLGNKWVLQLPKRKHKSGIVPRGDVVIRYPKGSFLIVRCEEDVARELYFAPESIDYLLTHGPAYRILSLVGTMMLMGGVICLANAQIQVQIAWAGSYMLLGASYWIVAALPSKMHWDTSCYRVVNECLSDSNMDKKGFPSENETFTQALWRAVCVTKEIGWVRMSDACPDTEAWQDWLREARACSEDVRLVEDKKLSRGNRMWEIPDWDAQKSLGMLLAEQAKKEKKLITERVESV</sequence>
<dbReference type="RefSeq" id="XP_038788812.1">
    <property type="nucleotide sequence ID" value="XM_038929105.1"/>
</dbReference>
<name>A0A8H7BBS6_9PLEO</name>
<keyword evidence="1" id="KW-1133">Transmembrane helix</keyword>
<evidence type="ECO:0000256" key="1">
    <source>
        <dbReference type="SAM" id="Phobius"/>
    </source>
</evidence>
<feature type="transmembrane region" description="Helical" evidence="1">
    <location>
        <begin position="257"/>
        <end position="276"/>
    </location>
</feature>
<reference evidence="2" key="1">
    <citation type="submission" date="2020-01" db="EMBL/GenBank/DDBJ databases">
        <authorList>
            <person name="Feng Z.H.Z."/>
        </authorList>
    </citation>
    <scope>NUCLEOTIDE SEQUENCE</scope>
    <source>
        <strain evidence="2">CBS107.38</strain>
    </source>
</reference>
<dbReference type="OrthoDB" id="5412502at2759"/>
<feature type="transmembrane region" description="Helical" evidence="1">
    <location>
        <begin position="232"/>
        <end position="251"/>
    </location>
</feature>
<feature type="transmembrane region" description="Helical" evidence="1">
    <location>
        <begin position="152"/>
        <end position="174"/>
    </location>
</feature>
<evidence type="ECO:0000313" key="3">
    <source>
        <dbReference type="Proteomes" id="UP000596902"/>
    </source>
</evidence>
<keyword evidence="3" id="KW-1185">Reference proteome</keyword>
<dbReference type="Proteomes" id="UP000596902">
    <property type="component" value="Unassembled WGS sequence"/>
</dbReference>
<keyword evidence="1" id="KW-0812">Transmembrane</keyword>
<keyword evidence="1" id="KW-0472">Membrane</keyword>
<comment type="caution">
    <text evidence="2">The sequence shown here is derived from an EMBL/GenBank/DDBJ whole genome shotgun (WGS) entry which is preliminary data.</text>
</comment>
<protein>
    <submittedName>
        <fullName evidence="2">Uncharacterized protein</fullName>
    </submittedName>
</protein>
<gene>
    <name evidence="2" type="ORF">GT037_004058</name>
</gene>